<feature type="binding site" evidence="6">
    <location>
        <position position="67"/>
    </location>
    <ligand>
        <name>Zn(2+)</name>
        <dbReference type="ChEBI" id="CHEBI:29105"/>
        <label>1</label>
    </ligand>
</feature>
<evidence type="ECO:0000256" key="5">
    <source>
        <dbReference type="ARBA" id="ARBA00022975"/>
    </source>
</evidence>
<dbReference type="InterPro" id="IPR050138">
    <property type="entry name" value="DHOase/Allantoinase_Hydrolase"/>
</dbReference>
<dbReference type="NCBIfam" id="TIGR00857">
    <property type="entry name" value="pyrC_multi"/>
    <property type="match status" value="1"/>
</dbReference>
<feature type="binding site" evidence="6">
    <location>
        <position position="99"/>
    </location>
    <ligand>
        <name>substrate</name>
    </ligand>
</feature>
<evidence type="ECO:0000313" key="8">
    <source>
        <dbReference type="EMBL" id="AEN95926.1"/>
    </source>
</evidence>
<evidence type="ECO:0000313" key="9">
    <source>
        <dbReference type="Proteomes" id="UP000008178"/>
    </source>
</evidence>
<protein>
    <recommendedName>
        <fullName evidence="6">Dihydroorotase</fullName>
        <shortName evidence="6">DHOase</shortName>
        <ecNumber evidence="6">3.5.2.3</ecNumber>
    </recommendedName>
</protein>
<feature type="binding site" evidence="6">
    <location>
        <position position="326"/>
    </location>
    <ligand>
        <name>Zn(2+)</name>
        <dbReference type="ChEBI" id="CHEBI:29105"/>
        <label>1</label>
    </ligand>
</feature>
<proteinExistence type="inferred from homology"/>
<evidence type="ECO:0000259" key="7">
    <source>
        <dbReference type="Pfam" id="PF01979"/>
    </source>
</evidence>
<dbReference type="GO" id="GO:0004038">
    <property type="term" value="F:allantoinase activity"/>
    <property type="evidence" value="ECO:0007669"/>
    <property type="project" value="TreeGrafter"/>
</dbReference>
<dbReference type="STRING" id="585394.RHOM_04020"/>
<dbReference type="GO" id="GO:0004151">
    <property type="term" value="F:dihydroorotase activity"/>
    <property type="evidence" value="ECO:0007669"/>
    <property type="project" value="UniProtKB-UniRule"/>
</dbReference>
<feature type="binding site" evidence="6">
    <location>
        <position position="157"/>
    </location>
    <ligand>
        <name>Zn(2+)</name>
        <dbReference type="ChEBI" id="CHEBI:29105"/>
        <label>1</label>
    </ligand>
</feature>
<feature type="binding site" evidence="6">
    <location>
        <begin position="67"/>
        <end position="69"/>
    </location>
    <ligand>
        <name>substrate</name>
    </ligand>
</feature>
<dbReference type="GO" id="GO:0005737">
    <property type="term" value="C:cytoplasm"/>
    <property type="evidence" value="ECO:0007669"/>
    <property type="project" value="TreeGrafter"/>
</dbReference>
<dbReference type="KEGG" id="rho:RHOM_04020"/>
<feature type="binding site" evidence="6">
    <location>
        <position position="157"/>
    </location>
    <ligand>
        <name>Zn(2+)</name>
        <dbReference type="ChEBI" id="CHEBI:29105"/>
        <label>2</label>
    </ligand>
</feature>
<feature type="binding site" evidence="6">
    <location>
        <position position="237"/>
    </location>
    <ligand>
        <name>Zn(2+)</name>
        <dbReference type="ChEBI" id="CHEBI:29105"/>
        <label>2</label>
    </ligand>
</feature>
<dbReference type="AlphaFoldDB" id="G2T0D1"/>
<keyword evidence="3 6" id="KW-0479">Metal-binding</keyword>
<sequence length="448" mass="48883">MEEKKMTILIKNGRVINPATGTDETLDVLVENGVVARTEKSIKEKCDRVIDAKGCFVMPGFIDMHVHLRDPGFEQKETIETGARAAVHGGFTTILAMPNTKPVVDNPDVVNYVHNKAKTVGAANVLQVGAVTKGQQGKELSDIEGMVKAGIPAISEDGKSVMNAQLYREAMELAAKYNIAVLAHCEDINLVNGGVMNADVNARELGLGGITNSVEDIIIARDIMLSRDTGARLHLCHCSTKDSVSMVKHAKMEGIHVTAEVCPHHFTLTSDDIRKIEPTVDTEKKVAIEADADTNYKMNPPLRTKEDVQALKEGLRDDVMDVIATDHAPHTFEDKNTSMKSAPFGIVGLETAACLTYTELVLGGYLTPMQMAEKMSYNPAKIIGIDKGDIEPGKVADIVIFDPDETYVIDKNTFFSKGRNTPFDGRKVTGKVRMTLVNGQVVYEDKEK</sequence>
<dbReference type="eggNOG" id="COG0044">
    <property type="taxonomic scope" value="Bacteria"/>
</dbReference>
<dbReference type="GO" id="GO:0006145">
    <property type="term" value="P:purine nucleobase catabolic process"/>
    <property type="evidence" value="ECO:0007669"/>
    <property type="project" value="TreeGrafter"/>
</dbReference>
<evidence type="ECO:0000256" key="2">
    <source>
        <dbReference type="ARBA" id="ARBA00010286"/>
    </source>
</evidence>
<dbReference type="InterPro" id="IPR002195">
    <property type="entry name" value="Dihydroorotase_CS"/>
</dbReference>
<dbReference type="Proteomes" id="UP000008178">
    <property type="component" value="Chromosome"/>
</dbReference>
<dbReference type="HOGENOM" id="CLU_015572_1_0_9"/>
<evidence type="ECO:0000256" key="1">
    <source>
        <dbReference type="ARBA" id="ARBA00002368"/>
    </source>
</evidence>
<feature type="binding site" evidence="6">
    <location>
        <position position="65"/>
    </location>
    <ligand>
        <name>Zn(2+)</name>
        <dbReference type="ChEBI" id="CHEBI:29105"/>
        <label>1</label>
    </ligand>
</feature>
<dbReference type="PANTHER" id="PTHR43668:SF2">
    <property type="entry name" value="ALLANTOINASE"/>
    <property type="match status" value="1"/>
</dbReference>
<comment type="catalytic activity">
    <reaction evidence="6">
        <text>(S)-dihydroorotate + H2O = N-carbamoyl-L-aspartate + H(+)</text>
        <dbReference type="Rhea" id="RHEA:24296"/>
        <dbReference type="ChEBI" id="CHEBI:15377"/>
        <dbReference type="ChEBI" id="CHEBI:15378"/>
        <dbReference type="ChEBI" id="CHEBI:30864"/>
        <dbReference type="ChEBI" id="CHEBI:32814"/>
        <dbReference type="EC" id="3.5.2.3"/>
    </reaction>
</comment>
<dbReference type="EC" id="3.5.2.3" evidence="6"/>
<dbReference type="SUPFAM" id="SSF51338">
    <property type="entry name" value="Composite domain of metallo-dependent hydrolases"/>
    <property type="match status" value="1"/>
</dbReference>
<evidence type="ECO:0000256" key="6">
    <source>
        <dbReference type="HAMAP-Rule" id="MF_00220"/>
    </source>
</evidence>
<dbReference type="InterPro" id="IPR004722">
    <property type="entry name" value="DHOase"/>
</dbReference>
<keyword evidence="4 6" id="KW-0378">Hydrolase</keyword>
<dbReference type="CDD" id="cd01317">
    <property type="entry name" value="DHOase_IIa"/>
    <property type="match status" value="1"/>
</dbReference>
<name>G2T0D1_ROSHA</name>
<dbReference type="InterPro" id="IPR032466">
    <property type="entry name" value="Metal_Hydrolase"/>
</dbReference>
<comment type="similarity">
    <text evidence="2 6">Belongs to the metallo-dependent hydrolases superfamily. DHOase family. Class I DHOase subfamily.</text>
</comment>
<dbReference type="Pfam" id="PF01979">
    <property type="entry name" value="Amidohydro_1"/>
    <property type="match status" value="1"/>
</dbReference>
<dbReference type="EMBL" id="CP003040">
    <property type="protein sequence ID" value="AEN95926.1"/>
    <property type="molecule type" value="Genomic_DNA"/>
</dbReference>
<feature type="binding site" evidence="6">
    <location>
        <position position="184"/>
    </location>
    <ligand>
        <name>Zn(2+)</name>
        <dbReference type="ChEBI" id="CHEBI:29105"/>
        <label>2</label>
    </ligand>
</feature>
<dbReference type="PROSITE" id="PS00483">
    <property type="entry name" value="DIHYDROOROTASE_2"/>
    <property type="match status" value="1"/>
</dbReference>
<comment type="cofactor">
    <cofactor evidence="6">
        <name>Zn(2+)</name>
        <dbReference type="ChEBI" id="CHEBI:29105"/>
    </cofactor>
    <text evidence="6">Binds 2 Zn(2+) ions per subunit.</text>
</comment>
<feature type="active site" evidence="6">
    <location>
        <position position="326"/>
    </location>
</feature>
<comment type="pathway">
    <text evidence="6">Pyrimidine metabolism; UMP biosynthesis via de novo pathway; (S)-dihydroorotate from bicarbonate: step 3/3.</text>
</comment>
<evidence type="ECO:0000256" key="3">
    <source>
        <dbReference type="ARBA" id="ARBA00022723"/>
    </source>
</evidence>
<feature type="binding site" evidence="6">
    <location>
        <begin position="344"/>
        <end position="345"/>
    </location>
    <ligand>
        <name>substrate</name>
    </ligand>
</feature>
<feature type="binding site" evidence="6">
    <location>
        <position position="330"/>
    </location>
    <ligand>
        <name>substrate</name>
    </ligand>
</feature>
<dbReference type="InterPro" id="IPR006680">
    <property type="entry name" value="Amidohydro-rel"/>
</dbReference>
<gene>
    <name evidence="6" type="primary">pyrC</name>
    <name evidence="8" type="ordered locus">RHOM_04020</name>
</gene>
<organism evidence="8 9">
    <name type="scientific">Roseburia hominis (strain DSM 16839 / JCM 17582 / NCIMB 14029 / A2-183)</name>
    <dbReference type="NCBI Taxonomy" id="585394"/>
    <lineage>
        <taxon>Bacteria</taxon>
        <taxon>Bacillati</taxon>
        <taxon>Bacillota</taxon>
        <taxon>Clostridia</taxon>
        <taxon>Lachnospirales</taxon>
        <taxon>Lachnospiraceae</taxon>
        <taxon>Roseburia</taxon>
    </lineage>
</organism>
<accession>G2T0D1</accession>
<evidence type="ECO:0000256" key="4">
    <source>
        <dbReference type="ARBA" id="ARBA00022801"/>
    </source>
</evidence>
<dbReference type="Gene3D" id="2.30.40.10">
    <property type="entry name" value="Urease, subunit C, domain 1"/>
    <property type="match status" value="1"/>
</dbReference>
<dbReference type="PROSITE" id="PS00482">
    <property type="entry name" value="DIHYDROOROTASE_1"/>
    <property type="match status" value="1"/>
</dbReference>
<reference evidence="8 9" key="1">
    <citation type="journal article" date="2015" name="Genome Announc.">
        <title>Complete genome sequence of the human gut symbiont Roseburia hominis.</title>
        <authorList>
            <person name="Travis A.J."/>
            <person name="Kelly D."/>
            <person name="Flint H.J."/>
            <person name="Aminov R.I."/>
        </authorList>
    </citation>
    <scope>NUCLEOTIDE SEQUENCE [LARGE SCALE GENOMIC DNA]</scope>
    <source>
        <strain evidence="9">DSM 16839 / JCM 17582 / NCIMB 14029 / A2-183</strain>
    </source>
</reference>
<dbReference type="SUPFAM" id="SSF51556">
    <property type="entry name" value="Metallo-dependent hydrolases"/>
    <property type="match status" value="1"/>
</dbReference>
<keyword evidence="9" id="KW-1185">Reference proteome</keyword>
<feature type="binding site" evidence="6">
    <location>
        <position position="299"/>
    </location>
    <ligand>
        <name>substrate</name>
    </ligand>
</feature>
<keyword evidence="6" id="KW-0862">Zinc</keyword>
<comment type="function">
    <text evidence="1 6">Catalyzes the reversible cyclization of carbamoyl aspartate to dihydroorotate.</text>
</comment>
<dbReference type="Gene3D" id="3.20.20.140">
    <property type="entry name" value="Metal-dependent hydrolases"/>
    <property type="match status" value="1"/>
</dbReference>
<dbReference type="PANTHER" id="PTHR43668">
    <property type="entry name" value="ALLANTOINASE"/>
    <property type="match status" value="1"/>
</dbReference>
<keyword evidence="5 6" id="KW-0665">Pyrimidine biosynthesis</keyword>
<dbReference type="HAMAP" id="MF_00220_B">
    <property type="entry name" value="PyrC_classI_B"/>
    <property type="match status" value="1"/>
</dbReference>
<dbReference type="GO" id="GO:0044205">
    <property type="term" value="P:'de novo' UMP biosynthetic process"/>
    <property type="evidence" value="ECO:0007669"/>
    <property type="project" value="UniProtKB-UniRule"/>
</dbReference>
<dbReference type="UniPathway" id="UPA00070">
    <property type="reaction ID" value="UER00117"/>
</dbReference>
<dbReference type="GO" id="GO:0008270">
    <property type="term" value="F:zinc ion binding"/>
    <property type="evidence" value="ECO:0007669"/>
    <property type="project" value="UniProtKB-UniRule"/>
</dbReference>
<feature type="domain" description="Amidohydrolase-related" evidence="7">
    <location>
        <begin position="56"/>
        <end position="442"/>
    </location>
</feature>
<dbReference type="InterPro" id="IPR011059">
    <property type="entry name" value="Metal-dep_hydrolase_composite"/>
</dbReference>